<dbReference type="EMBL" id="RJUK01000001">
    <property type="protein sequence ID" value="ROQ20529.1"/>
    <property type="molecule type" value="Genomic_DNA"/>
</dbReference>
<dbReference type="AlphaFoldDB" id="A0A3N1NXH7"/>
<dbReference type="OrthoDB" id="9815002at2"/>
<gene>
    <name evidence="8" type="primary">mltF</name>
    <name evidence="10" type="ORF">EDC38_1135</name>
</gene>
<protein>
    <recommendedName>
        <fullName evidence="8">Membrane-bound lytic murein transglycosylase F</fullName>
        <ecNumber evidence="8">4.2.2.n1</ecNumber>
    </recommendedName>
    <alternativeName>
        <fullName evidence="8">Murein lyase F</fullName>
    </alternativeName>
</protein>
<evidence type="ECO:0000313" key="11">
    <source>
        <dbReference type="Proteomes" id="UP000273643"/>
    </source>
</evidence>
<dbReference type="SUPFAM" id="SSF53955">
    <property type="entry name" value="Lysozyme-like"/>
    <property type="match status" value="1"/>
</dbReference>
<dbReference type="RefSeq" id="WP_123637662.1">
    <property type="nucleotide sequence ID" value="NZ_RJUK01000001.1"/>
</dbReference>
<dbReference type="EC" id="4.2.2.n1" evidence="8"/>
<dbReference type="PROSITE" id="PS00922">
    <property type="entry name" value="TRANSGLYCOSYLASE"/>
    <property type="match status" value="1"/>
</dbReference>
<comment type="similarity">
    <text evidence="8">In the C-terminal section; belongs to the transglycosylase Slt family.</text>
</comment>
<dbReference type="CDD" id="cd13403">
    <property type="entry name" value="MLTF-like"/>
    <property type="match status" value="1"/>
</dbReference>
<evidence type="ECO:0000256" key="5">
    <source>
        <dbReference type="ARBA" id="ARBA00023237"/>
    </source>
</evidence>
<evidence type="ECO:0000256" key="1">
    <source>
        <dbReference type="ARBA" id="ARBA00007734"/>
    </source>
</evidence>
<reference evidence="10 11" key="1">
    <citation type="submission" date="2018-11" db="EMBL/GenBank/DDBJ databases">
        <title>Genomic Encyclopedia of Type Strains, Phase IV (KMG-IV): sequencing the most valuable type-strain genomes for metagenomic binning, comparative biology and taxonomic classification.</title>
        <authorList>
            <person name="Goeker M."/>
        </authorList>
    </citation>
    <scope>NUCLEOTIDE SEQUENCE [LARGE SCALE GENOMIC DNA]</scope>
    <source>
        <strain evidence="10 11">DSM 16974</strain>
    </source>
</reference>
<sequence length="494" mass="56662">MEVRKTPRLIQAAAKHLFSLTVISVSLLLVGSKLPTTLERVYALGELRVISRNGPTTYYEGPHGQTGFEYLLLQQFANELGVRLVIEDEESLDTMLNKVGRGQTHFAAAGLSITERRRQRVRFNQPYMTIRQQVLYNSRTPAPRSVEDLIGKDILVIANSSHAERLEAIKTHYPALTWRESSSVEMIDLLEKVHSGEVDYAVVDSNAYDLNRHTFPRARAAFDLGAPQELAWAFPRSRDESLYRAAEDYLNRIKQDGTLAAISERFYDHIDEVTTGGALLFSYRLEKRLPQWQTLLQEAADEFDLDWQLLAAISYQESHWNPNARSRTGVRGLMMLTLAAASDMGIENRIDPKQSIHGGAKYFRNLYDRLPERIQGEDRTWLALAAYNVGMGHLEDARKITQALGGDPDRWVDVREHLPLLAKRSYYKYTRHGYARGWEPVTYVRNIRNFYSIIAWHQQQEQRQIAAQEAETDEQRIQRKVSSNRTLNMPLSVL</sequence>
<evidence type="ECO:0000256" key="6">
    <source>
        <dbReference type="ARBA" id="ARBA00023239"/>
    </source>
</evidence>
<keyword evidence="4 8" id="KW-0472">Membrane</keyword>
<proteinExistence type="inferred from homology"/>
<keyword evidence="7 8" id="KW-0961">Cell wall biogenesis/degradation</keyword>
<name>A0A3N1NXH7_9GAMM</name>
<comment type="subcellular location">
    <subcellularLocation>
        <location evidence="8">Cell outer membrane</location>
        <topology evidence="8">Peripheral membrane protein</topology>
    </subcellularLocation>
    <text evidence="8">Attached to the inner leaflet of the outer membrane.</text>
</comment>
<dbReference type="GO" id="GO:0008933">
    <property type="term" value="F:peptidoglycan lytic transglycosylase activity"/>
    <property type="evidence" value="ECO:0007669"/>
    <property type="project" value="UniProtKB-UniRule"/>
</dbReference>
<dbReference type="Pfam" id="PF00497">
    <property type="entry name" value="SBP_bac_3"/>
    <property type="match status" value="1"/>
</dbReference>
<feature type="region of interest" description="LT domain" evidence="8">
    <location>
        <begin position="271"/>
        <end position="494"/>
    </location>
</feature>
<dbReference type="SMART" id="SM00062">
    <property type="entry name" value="PBPb"/>
    <property type="match status" value="1"/>
</dbReference>
<dbReference type="InterPro" id="IPR000189">
    <property type="entry name" value="Transglyc_AS"/>
</dbReference>
<dbReference type="CDD" id="cd01009">
    <property type="entry name" value="PBP2_YfhD_N"/>
    <property type="match status" value="1"/>
</dbReference>
<feature type="domain" description="Solute-binding protein family 3/N-terminal" evidence="9">
    <location>
        <begin position="46"/>
        <end position="270"/>
    </location>
</feature>
<keyword evidence="6 8" id="KW-0456">Lyase</keyword>
<comment type="catalytic activity">
    <reaction evidence="8">
        <text>Exolytic cleavage of the (1-&gt;4)-beta-glycosidic linkage between N-acetylmuramic acid (MurNAc) and N-acetylglucosamine (GlcNAc) residues in peptidoglycan, from either the reducing or the non-reducing ends of the peptidoglycan chains, with concomitant formation of a 1,6-anhydrobond in the MurNAc residue.</text>
        <dbReference type="EC" id="4.2.2.n1"/>
    </reaction>
</comment>
<dbReference type="InterPro" id="IPR023346">
    <property type="entry name" value="Lysozyme-like_dom_sf"/>
</dbReference>
<dbReference type="NCBIfam" id="NF008112">
    <property type="entry name" value="PRK10859.1"/>
    <property type="match status" value="1"/>
</dbReference>
<dbReference type="GO" id="GO:0009279">
    <property type="term" value="C:cell outer membrane"/>
    <property type="evidence" value="ECO:0007669"/>
    <property type="project" value="UniProtKB-SubCell"/>
</dbReference>
<dbReference type="PANTHER" id="PTHR35936:SF32">
    <property type="entry name" value="MEMBRANE-BOUND LYTIC MUREIN TRANSGLYCOSYLASE F"/>
    <property type="match status" value="1"/>
</dbReference>
<comment type="domain">
    <text evidence="8">The N-terminal domain does not have lytic activity and probably modulates enzymatic activity. The C-terminal domain is the catalytic active domain.</text>
</comment>
<keyword evidence="5 8" id="KW-0998">Cell outer membrane</keyword>
<dbReference type="GO" id="GO:0009253">
    <property type="term" value="P:peptidoglycan catabolic process"/>
    <property type="evidence" value="ECO:0007669"/>
    <property type="project" value="TreeGrafter"/>
</dbReference>
<evidence type="ECO:0000256" key="3">
    <source>
        <dbReference type="ARBA" id="ARBA00022729"/>
    </source>
</evidence>
<dbReference type="GO" id="GO:0016998">
    <property type="term" value="P:cell wall macromolecule catabolic process"/>
    <property type="evidence" value="ECO:0007669"/>
    <property type="project" value="UniProtKB-UniRule"/>
</dbReference>
<comment type="similarity">
    <text evidence="8">In the N-terminal section; belongs to the bacterial solute-binding protein 3 family.</text>
</comment>
<evidence type="ECO:0000256" key="7">
    <source>
        <dbReference type="ARBA" id="ARBA00023316"/>
    </source>
</evidence>
<evidence type="ECO:0000256" key="8">
    <source>
        <dbReference type="HAMAP-Rule" id="MF_02016"/>
    </source>
</evidence>
<dbReference type="InterPro" id="IPR023703">
    <property type="entry name" value="MltF"/>
</dbReference>
<accession>A0A3N1NXH7</accession>
<comment type="caution">
    <text evidence="8">Lacks conserved residue(s) required for the propagation of feature annotation.</text>
</comment>
<comment type="similarity">
    <text evidence="1">Belongs to the transglycosylase Slt family.</text>
</comment>
<evidence type="ECO:0000256" key="4">
    <source>
        <dbReference type="ARBA" id="ARBA00023136"/>
    </source>
</evidence>
<dbReference type="Gene3D" id="3.40.190.10">
    <property type="entry name" value="Periplasmic binding protein-like II"/>
    <property type="match status" value="2"/>
</dbReference>
<feature type="active site" evidence="8">
    <location>
        <position position="317"/>
    </location>
</feature>
<dbReference type="GO" id="GO:0071555">
    <property type="term" value="P:cell wall organization"/>
    <property type="evidence" value="ECO:0007669"/>
    <property type="project" value="UniProtKB-KW"/>
</dbReference>
<dbReference type="InterPro" id="IPR008258">
    <property type="entry name" value="Transglycosylase_SLT_dom_1"/>
</dbReference>
<evidence type="ECO:0000259" key="9">
    <source>
        <dbReference type="SMART" id="SM00062"/>
    </source>
</evidence>
<organism evidence="10 11">
    <name type="scientific">Marinimicrobium koreense</name>
    <dbReference type="NCBI Taxonomy" id="306545"/>
    <lineage>
        <taxon>Bacteria</taxon>
        <taxon>Pseudomonadati</taxon>
        <taxon>Pseudomonadota</taxon>
        <taxon>Gammaproteobacteria</taxon>
        <taxon>Cellvibrionales</taxon>
        <taxon>Cellvibrionaceae</taxon>
        <taxon>Marinimicrobium</taxon>
    </lineage>
</organism>
<comment type="caution">
    <text evidence="10">The sequence shown here is derived from an EMBL/GenBank/DDBJ whole genome shotgun (WGS) entry which is preliminary data.</text>
</comment>
<dbReference type="PANTHER" id="PTHR35936">
    <property type="entry name" value="MEMBRANE-BOUND LYTIC MUREIN TRANSGLYCOSYLASE F"/>
    <property type="match status" value="1"/>
</dbReference>
<dbReference type="Gene3D" id="1.10.530.10">
    <property type="match status" value="1"/>
</dbReference>
<comment type="function">
    <text evidence="8">Murein-degrading enzyme that degrades murein glycan strands and insoluble, high-molecular weight murein sacculi, with the concomitant formation of a 1,6-anhydromuramoyl product. Lytic transglycosylases (LTs) play an integral role in the metabolism of the peptidoglycan (PG) sacculus. Their lytic action creates space within the PG sacculus to allow for its expansion as well as for the insertion of various structures such as secretion systems and flagella.</text>
</comment>
<dbReference type="Proteomes" id="UP000273643">
    <property type="component" value="Unassembled WGS sequence"/>
</dbReference>
<dbReference type="HAMAP" id="MF_02016">
    <property type="entry name" value="MltF"/>
    <property type="match status" value="1"/>
</dbReference>
<evidence type="ECO:0000313" key="10">
    <source>
        <dbReference type="EMBL" id="ROQ20529.1"/>
    </source>
</evidence>
<dbReference type="Pfam" id="PF01464">
    <property type="entry name" value="SLT"/>
    <property type="match status" value="1"/>
</dbReference>
<keyword evidence="3 8" id="KW-0732">Signal</keyword>
<dbReference type="InterPro" id="IPR001638">
    <property type="entry name" value="Solute-binding_3/MltF_N"/>
</dbReference>
<keyword evidence="11" id="KW-1185">Reference proteome</keyword>
<dbReference type="SUPFAM" id="SSF53850">
    <property type="entry name" value="Periplasmic binding protein-like II"/>
    <property type="match status" value="1"/>
</dbReference>
<evidence type="ECO:0000256" key="2">
    <source>
        <dbReference type="ARBA" id="ARBA00010333"/>
    </source>
</evidence>
<comment type="similarity">
    <text evidence="2">Belongs to the bacterial solute-binding protein 3 family.</text>
</comment>